<name>A0ABY5E733_9BACT</name>
<reference evidence="3" key="1">
    <citation type="submission" date="2022-07" db="EMBL/GenBank/DDBJ databases">
        <title>Arcobacter roscoffensis sp. nov., a marine bacterium isolated from coastal seawater collected from Roscoff, France.</title>
        <authorList>
            <person name="Pascual J."/>
            <person name="Lepeaux C."/>
            <person name="Methner A."/>
            <person name="Overmann J."/>
        </authorList>
    </citation>
    <scope>NUCLEOTIDE SEQUENCE</scope>
    <source>
        <strain evidence="3">ARW1-2F2</strain>
    </source>
</reference>
<keyword evidence="1" id="KW-0732">Signal</keyword>
<dbReference type="SUPFAM" id="SSF51261">
    <property type="entry name" value="Duplicated hybrid motif"/>
    <property type="match status" value="1"/>
</dbReference>
<protein>
    <submittedName>
        <fullName evidence="3">M23 family metallopeptidase</fullName>
    </submittedName>
</protein>
<dbReference type="RefSeq" id="WP_254577846.1">
    <property type="nucleotide sequence ID" value="NZ_CP100595.1"/>
</dbReference>
<evidence type="ECO:0000256" key="1">
    <source>
        <dbReference type="SAM" id="SignalP"/>
    </source>
</evidence>
<feature type="domain" description="M23ase beta-sheet core" evidence="2">
    <location>
        <begin position="184"/>
        <end position="278"/>
    </location>
</feature>
<dbReference type="InterPro" id="IPR011055">
    <property type="entry name" value="Dup_hybrid_motif"/>
</dbReference>
<evidence type="ECO:0000313" key="3">
    <source>
        <dbReference type="EMBL" id="UTJ07672.1"/>
    </source>
</evidence>
<dbReference type="PANTHER" id="PTHR21666">
    <property type="entry name" value="PEPTIDASE-RELATED"/>
    <property type="match status" value="1"/>
</dbReference>
<gene>
    <name evidence="3" type="ORF">NJU99_06145</name>
</gene>
<dbReference type="Pfam" id="PF01551">
    <property type="entry name" value="Peptidase_M23"/>
    <property type="match status" value="1"/>
</dbReference>
<dbReference type="InterPro" id="IPR016047">
    <property type="entry name" value="M23ase_b-sheet_dom"/>
</dbReference>
<dbReference type="CDD" id="cd12797">
    <property type="entry name" value="M23_peptidase"/>
    <property type="match status" value="1"/>
</dbReference>
<organism evidence="3 4">
    <name type="scientific">Arcobacter roscoffensis</name>
    <dbReference type="NCBI Taxonomy" id="2961520"/>
    <lineage>
        <taxon>Bacteria</taxon>
        <taxon>Pseudomonadati</taxon>
        <taxon>Campylobacterota</taxon>
        <taxon>Epsilonproteobacteria</taxon>
        <taxon>Campylobacterales</taxon>
        <taxon>Arcobacteraceae</taxon>
        <taxon>Arcobacter</taxon>
    </lineage>
</organism>
<dbReference type="Proteomes" id="UP001060012">
    <property type="component" value="Chromosome"/>
</dbReference>
<accession>A0ABY5E733</accession>
<dbReference type="Gene3D" id="2.70.70.10">
    <property type="entry name" value="Glucose Permease (Domain IIA)"/>
    <property type="match status" value="1"/>
</dbReference>
<sequence length="290" mass="33513">MMIKKLILLTLLFNFTYAQELKLFFEENTIKNAQTALLRLQAKDISNAKLTLLDKETLNLNFKKNSFKKNEYYALIPISYYKKPKKYKVIISYFKNDKKYFKSIKLNVIDGKYKSETITVSKSKFKPNKQRIKRTKQEYKDAMSVYRSISEKILWNEDFIYPMNSKITSAFGTKRVYNNQLKSYHSGTDFRAKVGTPIIASNSGIVRIAQNRFYAGNSIVIDHGHGVYSCYYHLSKMNFKVGDFVKKGETIGLSGATGRITGPHLHYAFRINGIQVDPLQAIKILNKLNN</sequence>
<feature type="chain" id="PRO_5046368387" evidence="1">
    <location>
        <begin position="19"/>
        <end position="290"/>
    </location>
</feature>
<evidence type="ECO:0000313" key="4">
    <source>
        <dbReference type="Proteomes" id="UP001060012"/>
    </source>
</evidence>
<evidence type="ECO:0000259" key="2">
    <source>
        <dbReference type="Pfam" id="PF01551"/>
    </source>
</evidence>
<dbReference type="InterPro" id="IPR050570">
    <property type="entry name" value="Cell_wall_metabolism_enzyme"/>
</dbReference>
<dbReference type="EMBL" id="CP100595">
    <property type="protein sequence ID" value="UTJ07672.1"/>
    <property type="molecule type" value="Genomic_DNA"/>
</dbReference>
<dbReference type="PANTHER" id="PTHR21666:SF270">
    <property type="entry name" value="MUREIN HYDROLASE ACTIVATOR ENVC"/>
    <property type="match status" value="1"/>
</dbReference>
<proteinExistence type="predicted"/>
<feature type="signal peptide" evidence="1">
    <location>
        <begin position="1"/>
        <end position="18"/>
    </location>
</feature>
<keyword evidence="4" id="KW-1185">Reference proteome</keyword>